<keyword evidence="2" id="KW-1185">Reference proteome</keyword>
<accession>A0A839T5J6</accession>
<protein>
    <submittedName>
        <fullName evidence="1">Uncharacterized protein</fullName>
    </submittedName>
</protein>
<organism evidence="1 2">
    <name type="scientific">Azomonas macrocytogenes</name>
    <name type="common">Azotobacter macrocytogenes</name>
    <dbReference type="NCBI Taxonomy" id="69962"/>
    <lineage>
        <taxon>Bacteria</taxon>
        <taxon>Pseudomonadati</taxon>
        <taxon>Pseudomonadota</taxon>
        <taxon>Gammaproteobacteria</taxon>
        <taxon>Pseudomonadales</taxon>
        <taxon>Pseudomonadaceae</taxon>
        <taxon>Azomonas</taxon>
    </lineage>
</organism>
<dbReference type="EMBL" id="JACHXI010000014">
    <property type="protein sequence ID" value="MBB3104358.1"/>
    <property type="molecule type" value="Genomic_DNA"/>
</dbReference>
<comment type="caution">
    <text evidence="1">The sequence shown here is derived from an EMBL/GenBank/DDBJ whole genome shotgun (WGS) entry which is preliminary data.</text>
</comment>
<dbReference type="AlphaFoldDB" id="A0A839T5J6"/>
<evidence type="ECO:0000313" key="1">
    <source>
        <dbReference type="EMBL" id="MBB3104358.1"/>
    </source>
</evidence>
<evidence type="ECO:0000313" key="2">
    <source>
        <dbReference type="Proteomes" id="UP000549250"/>
    </source>
</evidence>
<dbReference type="RefSeq" id="WP_183167231.1">
    <property type="nucleotide sequence ID" value="NZ_JACHXI010000014.1"/>
</dbReference>
<gene>
    <name evidence="1" type="ORF">FHR87_002773</name>
</gene>
<name>A0A839T5J6_AZOMA</name>
<sequence>MKIQAIADIGLKSTTTKRDSLIVARRVLRRLCEQRDEIWAERRALRRQAGKQRTFLPFTKVVIARLEQQASEHRADDLDAINHILVGYGQALFHDSEGYSAAMGFDGLCDALSINAIDREHARREGWCTIRELIVAGLEDGAYYSGCWKDGPLFNAYFAAMDEFIRTCPDHLLPDPFASGAQLGPKPTLRMV</sequence>
<reference evidence="1 2" key="1">
    <citation type="submission" date="2020-08" db="EMBL/GenBank/DDBJ databases">
        <title>Genomic Encyclopedia of Type Strains, Phase III (KMG-III): the genomes of soil and plant-associated and newly described type strains.</title>
        <authorList>
            <person name="Whitman W."/>
        </authorList>
    </citation>
    <scope>NUCLEOTIDE SEQUENCE [LARGE SCALE GENOMIC DNA]</scope>
    <source>
        <strain evidence="1 2">CECT 4462</strain>
    </source>
</reference>
<proteinExistence type="predicted"/>
<dbReference type="Proteomes" id="UP000549250">
    <property type="component" value="Unassembled WGS sequence"/>
</dbReference>